<proteinExistence type="predicted"/>
<evidence type="ECO:0000313" key="1">
    <source>
        <dbReference type="EMBL" id="CAB4126440.1"/>
    </source>
</evidence>
<protein>
    <submittedName>
        <fullName evidence="1">Uncharacterized protein</fullName>
    </submittedName>
</protein>
<gene>
    <name evidence="1" type="ORF">UFOVP88_59</name>
</gene>
<organism evidence="1">
    <name type="scientific">uncultured Caudovirales phage</name>
    <dbReference type="NCBI Taxonomy" id="2100421"/>
    <lineage>
        <taxon>Viruses</taxon>
        <taxon>Duplodnaviria</taxon>
        <taxon>Heunggongvirae</taxon>
        <taxon>Uroviricota</taxon>
        <taxon>Caudoviricetes</taxon>
        <taxon>Peduoviridae</taxon>
        <taxon>Maltschvirus</taxon>
        <taxon>Maltschvirus maltsch</taxon>
    </lineage>
</organism>
<name>A0A6J5L1X9_9CAUD</name>
<sequence length="91" mass="10519">MSGGSMEYLCYRVQDVAEKLCKDEIPYRRAFGDHLKLIAKALHDIEWVDSSDMSHPDDEKAIMDCISKSDVLVQVKKECIEFIKQIKKLLE</sequence>
<accession>A0A6J5L1X9</accession>
<dbReference type="EMBL" id="LR796195">
    <property type="protein sequence ID" value="CAB4126440.1"/>
    <property type="molecule type" value="Genomic_DNA"/>
</dbReference>
<reference evidence="1" key="1">
    <citation type="submission" date="2020-04" db="EMBL/GenBank/DDBJ databases">
        <authorList>
            <person name="Chiriac C."/>
            <person name="Salcher M."/>
            <person name="Ghai R."/>
            <person name="Kavagutti S V."/>
        </authorList>
    </citation>
    <scope>NUCLEOTIDE SEQUENCE</scope>
</reference>